<dbReference type="InterPro" id="IPR050902">
    <property type="entry name" value="ABC_Transporter_SBP"/>
</dbReference>
<dbReference type="SUPFAM" id="SSF53807">
    <property type="entry name" value="Helical backbone' metal receptor"/>
    <property type="match status" value="1"/>
</dbReference>
<evidence type="ECO:0000313" key="4">
    <source>
        <dbReference type="Proteomes" id="UP000009047"/>
    </source>
</evidence>
<evidence type="ECO:0000259" key="2">
    <source>
        <dbReference type="PROSITE" id="PS50983"/>
    </source>
</evidence>
<dbReference type="InterPro" id="IPR002491">
    <property type="entry name" value="ABC_transptr_periplasmic_BD"/>
</dbReference>
<feature type="domain" description="Fe/B12 periplasmic-binding" evidence="2">
    <location>
        <begin position="51"/>
        <end position="326"/>
    </location>
</feature>
<dbReference type="PROSITE" id="PS50983">
    <property type="entry name" value="FE_B12_PBP"/>
    <property type="match status" value="1"/>
</dbReference>
<feature type="signal peptide" evidence="1">
    <location>
        <begin position="1"/>
        <end position="30"/>
    </location>
</feature>
<keyword evidence="1" id="KW-0732">Signal</keyword>
<dbReference type="PANTHER" id="PTHR30535:SF34">
    <property type="entry name" value="MOLYBDATE-BINDING PROTEIN MOLA"/>
    <property type="match status" value="1"/>
</dbReference>
<accession>E1QDP9</accession>
<protein>
    <submittedName>
        <fullName evidence="3">Periplasmic binding protein</fullName>
    </submittedName>
</protein>
<dbReference type="Proteomes" id="UP000009047">
    <property type="component" value="Chromosome"/>
</dbReference>
<dbReference type="RefSeq" id="WP_013257141.1">
    <property type="nucleotide sequence ID" value="NC_014365.1"/>
</dbReference>
<dbReference type="Pfam" id="PF01497">
    <property type="entry name" value="Peripla_BP_2"/>
    <property type="match status" value="1"/>
</dbReference>
<evidence type="ECO:0000313" key="3">
    <source>
        <dbReference type="EMBL" id="ADK83685.1"/>
    </source>
</evidence>
<dbReference type="HOGENOM" id="CLU_038034_13_1_7"/>
<dbReference type="KEGG" id="dbr:Deba_0309"/>
<dbReference type="PANTHER" id="PTHR30535">
    <property type="entry name" value="VITAMIN B12-BINDING PROTEIN"/>
    <property type="match status" value="1"/>
</dbReference>
<gene>
    <name evidence="3" type="ordered locus">Deba_0309</name>
</gene>
<dbReference type="EMBL" id="CP002085">
    <property type="protein sequence ID" value="ADK83685.1"/>
    <property type="molecule type" value="Genomic_DNA"/>
</dbReference>
<dbReference type="eggNOG" id="COG0614">
    <property type="taxonomic scope" value="Bacteria"/>
</dbReference>
<evidence type="ECO:0000256" key="1">
    <source>
        <dbReference type="SAM" id="SignalP"/>
    </source>
</evidence>
<feature type="chain" id="PRO_5003150183" evidence="1">
    <location>
        <begin position="31"/>
        <end position="371"/>
    </location>
</feature>
<reference evidence="3 4" key="1">
    <citation type="journal article" date="2010" name="Stand. Genomic Sci.">
        <title>Complete genome sequence of Desulfarculus baarsii type strain (2st14).</title>
        <authorList>
            <person name="Sun H."/>
            <person name="Spring S."/>
            <person name="Lapidus A."/>
            <person name="Davenport K."/>
            <person name="Del Rio T.G."/>
            <person name="Tice H."/>
            <person name="Nolan M."/>
            <person name="Copeland A."/>
            <person name="Cheng J.F."/>
            <person name="Lucas S."/>
            <person name="Tapia R."/>
            <person name="Goodwin L."/>
            <person name="Pitluck S."/>
            <person name="Ivanova N."/>
            <person name="Pagani I."/>
            <person name="Mavromatis K."/>
            <person name="Ovchinnikova G."/>
            <person name="Pati A."/>
            <person name="Chen A."/>
            <person name="Palaniappan K."/>
            <person name="Hauser L."/>
            <person name="Chang Y.J."/>
            <person name="Jeffries C.D."/>
            <person name="Detter J.C."/>
            <person name="Han C."/>
            <person name="Rohde M."/>
            <person name="Brambilla E."/>
            <person name="Goker M."/>
            <person name="Woyke T."/>
            <person name="Bristow J."/>
            <person name="Eisen J.A."/>
            <person name="Markowitz V."/>
            <person name="Hugenholtz P."/>
            <person name="Kyrpides N.C."/>
            <person name="Klenk H.P."/>
            <person name="Land M."/>
        </authorList>
    </citation>
    <scope>NUCLEOTIDE SEQUENCE [LARGE SCALE GENOMIC DNA]</scope>
    <source>
        <strain evidence="4">ATCC 33931 / DSM 2075 / LMG 7858 / VKM B-1802 / 2st14</strain>
    </source>
</reference>
<proteinExistence type="predicted"/>
<dbReference type="Gene3D" id="3.40.50.1980">
    <property type="entry name" value="Nitrogenase molybdenum iron protein domain"/>
    <property type="match status" value="2"/>
</dbReference>
<sequence>MIHRHRPARRPWLAAFVAALLLIAASAASAHETTVTDCLGRAIDLNRPNQRIVCLGPGALRLIVYLGAHERVVGVEALERDFPDGRPYILAQPELTKLPVIGPGGVSAIGRMPDMEALLAVAPQLIFVTYMDRQTAQRLQAQSGAQVVALDYGPFASVDTAALFASLRVAGAALGRRQRAAEIIALTQGWLDDLARRAKGAPDPGPVYVGGVGFKGVQGLESSDADYAPFAWLGLDNAAKLAGGRGHCFVGREKLLTIDPPTIFMDAAGMGLLAGDWAKRPEFYQALSAFGAGRVFVLHPFNWYVTNLGVAVADAYAIGKALWPRRFADVGPEQKAAEIHRALLGVSVQGAMAKKYGKLGEIPAFIKKGAQ</sequence>
<keyword evidence="4" id="KW-1185">Reference proteome</keyword>
<organism evidence="3 4">
    <name type="scientific">Desulfarculus baarsii (strain ATCC 33931 / DSM 2075 / LMG 7858 / VKM B-1802 / 2st14)</name>
    <dbReference type="NCBI Taxonomy" id="644282"/>
    <lineage>
        <taxon>Bacteria</taxon>
        <taxon>Pseudomonadati</taxon>
        <taxon>Thermodesulfobacteriota</taxon>
        <taxon>Desulfarculia</taxon>
        <taxon>Desulfarculales</taxon>
        <taxon>Desulfarculaceae</taxon>
        <taxon>Desulfarculus</taxon>
    </lineage>
</organism>
<dbReference type="STRING" id="644282.Deba_0309"/>
<dbReference type="AlphaFoldDB" id="E1QDP9"/>
<name>E1QDP9_DESB2</name>